<keyword evidence="2" id="KW-0547">Nucleotide-binding</keyword>
<organism evidence="3 4">
    <name type="scientific">Entamoeba invadens IP1</name>
    <dbReference type="NCBI Taxonomy" id="370355"/>
    <lineage>
        <taxon>Eukaryota</taxon>
        <taxon>Amoebozoa</taxon>
        <taxon>Evosea</taxon>
        <taxon>Archamoebae</taxon>
        <taxon>Mastigamoebida</taxon>
        <taxon>Entamoebidae</taxon>
        <taxon>Entamoeba</taxon>
    </lineage>
</organism>
<dbReference type="PRINTS" id="PR00449">
    <property type="entry name" value="RASTRNSFRMNG"/>
</dbReference>
<dbReference type="Pfam" id="PF00071">
    <property type="entry name" value="Ras"/>
    <property type="match status" value="1"/>
</dbReference>
<dbReference type="InterPro" id="IPR005225">
    <property type="entry name" value="Small_GTP-bd"/>
</dbReference>
<dbReference type="NCBIfam" id="TIGR00231">
    <property type="entry name" value="small_GTP"/>
    <property type="match status" value="1"/>
</dbReference>
<sequence length="193" mass="21786">MSLKSGQSDKTAMKVITLGELGVGKTTFVMKYCGETDKDTFDYLTKRVKVNNVDYTVIMCDTQGMEDVSYITAYYYNDAKGMLLMFDLSNLKSLDNLQGWYNTADMYAPKDESLKPVPILVGTKADSQTESDETIENEKNKNFRNFKLFKVSSKNGTGMDELMNELVSQIVAKFFVDKNKKPQKEKSGCCLLV</sequence>
<dbReference type="SUPFAM" id="SSF52540">
    <property type="entry name" value="P-loop containing nucleoside triphosphate hydrolases"/>
    <property type="match status" value="1"/>
</dbReference>
<dbReference type="GO" id="GO:0005525">
    <property type="term" value="F:GTP binding"/>
    <property type="evidence" value="ECO:0007669"/>
    <property type="project" value="InterPro"/>
</dbReference>
<dbReference type="PROSITE" id="PS51419">
    <property type="entry name" value="RAB"/>
    <property type="match status" value="1"/>
</dbReference>
<evidence type="ECO:0000313" key="3">
    <source>
        <dbReference type="EMBL" id="ELP87859.1"/>
    </source>
</evidence>
<dbReference type="Gene3D" id="3.40.50.300">
    <property type="entry name" value="P-loop containing nucleotide triphosphate hydrolases"/>
    <property type="match status" value="1"/>
</dbReference>
<protein>
    <submittedName>
        <fullName evidence="3">Uncharacterized protein</fullName>
    </submittedName>
</protein>
<dbReference type="KEGG" id="eiv:EIN_274260"/>
<evidence type="ECO:0000256" key="2">
    <source>
        <dbReference type="ARBA" id="ARBA00022741"/>
    </source>
</evidence>
<dbReference type="SMART" id="SM00174">
    <property type="entry name" value="RHO"/>
    <property type="match status" value="1"/>
</dbReference>
<dbReference type="RefSeq" id="XP_004254630.1">
    <property type="nucleotide sequence ID" value="XM_004254582.1"/>
</dbReference>
<dbReference type="GO" id="GO:0003924">
    <property type="term" value="F:GTPase activity"/>
    <property type="evidence" value="ECO:0007669"/>
    <property type="project" value="InterPro"/>
</dbReference>
<dbReference type="Proteomes" id="UP000014680">
    <property type="component" value="Unassembled WGS sequence"/>
</dbReference>
<accession>A0A0A1U1D8</accession>
<dbReference type="OMA" id="AYYYNDA"/>
<dbReference type="CDD" id="cd00154">
    <property type="entry name" value="Rab"/>
    <property type="match status" value="1"/>
</dbReference>
<dbReference type="EMBL" id="KB206783">
    <property type="protein sequence ID" value="ELP87859.1"/>
    <property type="molecule type" value="Genomic_DNA"/>
</dbReference>
<dbReference type="VEuPathDB" id="AmoebaDB:EIN_274260"/>
<dbReference type="InterPro" id="IPR027417">
    <property type="entry name" value="P-loop_NTPase"/>
</dbReference>
<dbReference type="OrthoDB" id="26926at2759"/>
<dbReference type="InterPro" id="IPR001806">
    <property type="entry name" value="Small_GTPase"/>
</dbReference>
<comment type="similarity">
    <text evidence="1">Belongs to the small GTPase superfamily. Rho family.</text>
</comment>
<dbReference type="SMART" id="SM00175">
    <property type="entry name" value="RAB"/>
    <property type="match status" value="1"/>
</dbReference>
<dbReference type="GeneID" id="14886874"/>
<dbReference type="AlphaFoldDB" id="A0A0A1U1D8"/>
<proteinExistence type="inferred from homology"/>
<gene>
    <name evidence="3" type="ORF">EIN_274260</name>
</gene>
<evidence type="ECO:0000313" key="4">
    <source>
        <dbReference type="Proteomes" id="UP000014680"/>
    </source>
</evidence>
<name>A0A0A1U1D8_ENTIV</name>
<dbReference type="SMART" id="SM00173">
    <property type="entry name" value="RAS"/>
    <property type="match status" value="1"/>
</dbReference>
<keyword evidence="4" id="KW-1185">Reference proteome</keyword>
<dbReference type="PANTHER" id="PTHR47978">
    <property type="match status" value="1"/>
</dbReference>
<evidence type="ECO:0000256" key="1">
    <source>
        <dbReference type="ARBA" id="ARBA00010142"/>
    </source>
</evidence>
<reference evidence="3 4" key="1">
    <citation type="submission" date="2012-10" db="EMBL/GenBank/DDBJ databases">
        <authorList>
            <person name="Zafar N."/>
            <person name="Inman J."/>
            <person name="Hall N."/>
            <person name="Lorenzi H."/>
            <person name="Caler E."/>
        </authorList>
    </citation>
    <scope>NUCLEOTIDE SEQUENCE [LARGE SCALE GENOMIC DNA]</scope>
    <source>
        <strain evidence="3 4">IP1</strain>
    </source>
</reference>